<comment type="function">
    <text evidence="9 10">Catalyzes hydrolysis of the D-alanyl-D-alanine dipeptide.</text>
</comment>
<protein>
    <recommendedName>
        <fullName evidence="9 10">D-alanyl-D-alanine dipeptidase</fullName>
        <shortName evidence="9 10">D-Ala-D-Ala dipeptidase</shortName>
        <ecNumber evidence="9 10">3.4.13.22</ecNumber>
    </recommendedName>
</protein>
<dbReference type="EMBL" id="AP024545">
    <property type="protein sequence ID" value="BCT91131.1"/>
    <property type="molecule type" value="Genomic_DNA"/>
</dbReference>
<feature type="active site" description="Proton donor/acceptor" evidence="9">
    <location>
        <position position="214"/>
    </location>
</feature>
<feature type="binding site" evidence="9">
    <location>
        <position position="217"/>
    </location>
    <ligand>
        <name>Zn(2+)</name>
        <dbReference type="ChEBI" id="CHEBI:29105"/>
        <note>catalytic</note>
    </ligand>
</feature>
<keyword evidence="3 9" id="KW-0479">Metal-binding</keyword>
<comment type="similarity">
    <text evidence="9 10">Belongs to the peptidase M15D family.</text>
</comment>
<gene>
    <name evidence="9 12" type="primary">ddpX</name>
    <name evidence="12" type="ORF">LYSCAS_01550</name>
</gene>
<evidence type="ECO:0000256" key="11">
    <source>
        <dbReference type="SAM" id="SignalP"/>
    </source>
</evidence>
<comment type="cofactor">
    <cofactor evidence="9">
        <name>Zn(2+)</name>
        <dbReference type="ChEBI" id="CHEBI:29105"/>
    </cofactor>
    <text evidence="9">Binds 1 zinc ion per subunit.</text>
</comment>
<accession>A0ABM7Q1P8</accession>
<dbReference type="Gene3D" id="3.30.1380.10">
    <property type="match status" value="1"/>
</dbReference>
<dbReference type="Proteomes" id="UP000681317">
    <property type="component" value="Chromosome"/>
</dbReference>
<keyword evidence="7 9" id="KW-0482">Metalloprotease</keyword>
<evidence type="ECO:0000313" key="12">
    <source>
        <dbReference type="EMBL" id="BCT91131.1"/>
    </source>
</evidence>
<evidence type="ECO:0000256" key="2">
    <source>
        <dbReference type="ARBA" id="ARBA00022670"/>
    </source>
</evidence>
<dbReference type="PROSITE" id="PS51257">
    <property type="entry name" value="PROKAR_LIPOPROTEIN"/>
    <property type="match status" value="1"/>
</dbReference>
<feature type="chain" id="PRO_5046333936" description="D-alanyl-D-alanine dipeptidase" evidence="11">
    <location>
        <begin position="17"/>
        <end position="235"/>
    </location>
</feature>
<organism evidence="12 13">
    <name type="scientific">Noviluteimonas caseinilytica</name>
    <dbReference type="NCBI Taxonomy" id="2675101"/>
    <lineage>
        <taxon>Bacteria</taxon>
        <taxon>Pseudomonadati</taxon>
        <taxon>Pseudomonadota</taxon>
        <taxon>Gammaproteobacteria</taxon>
        <taxon>Lysobacterales</taxon>
        <taxon>Lysobacteraceae</taxon>
        <taxon>Noviluteimonas</taxon>
    </lineage>
</organism>
<dbReference type="SUPFAM" id="SSF55166">
    <property type="entry name" value="Hedgehog/DD-peptidase"/>
    <property type="match status" value="1"/>
</dbReference>
<evidence type="ECO:0000256" key="3">
    <source>
        <dbReference type="ARBA" id="ARBA00022723"/>
    </source>
</evidence>
<evidence type="ECO:0000256" key="6">
    <source>
        <dbReference type="ARBA" id="ARBA00022997"/>
    </source>
</evidence>
<feature type="binding site" evidence="9">
    <location>
        <position position="154"/>
    </location>
    <ligand>
        <name>Zn(2+)</name>
        <dbReference type="ChEBI" id="CHEBI:29105"/>
        <note>catalytic</note>
    </ligand>
</feature>
<feature type="signal peptide" evidence="11">
    <location>
        <begin position="1"/>
        <end position="16"/>
    </location>
</feature>
<evidence type="ECO:0000256" key="10">
    <source>
        <dbReference type="PIRNR" id="PIRNR026671"/>
    </source>
</evidence>
<evidence type="ECO:0000256" key="9">
    <source>
        <dbReference type="HAMAP-Rule" id="MF_01924"/>
    </source>
</evidence>
<keyword evidence="8 10" id="KW-0961">Cell wall biogenesis/degradation</keyword>
<dbReference type="PANTHER" id="PTHR43126:SF1">
    <property type="entry name" value="D-ALANYL-D-ALANINE DIPEPTIDASE"/>
    <property type="match status" value="1"/>
</dbReference>
<dbReference type="Pfam" id="PF01427">
    <property type="entry name" value="Peptidase_M15"/>
    <property type="match status" value="1"/>
</dbReference>
<keyword evidence="13" id="KW-1185">Reference proteome</keyword>
<evidence type="ECO:0000256" key="8">
    <source>
        <dbReference type="ARBA" id="ARBA00023316"/>
    </source>
</evidence>
<name>A0ABM7Q1P8_9GAMM</name>
<feature type="site" description="Transition state stabilizer" evidence="9">
    <location>
        <position position="103"/>
    </location>
</feature>
<dbReference type="PIRSF" id="PIRSF026671">
    <property type="entry name" value="AA_dipeptidase"/>
    <property type="match status" value="1"/>
</dbReference>
<feature type="binding site" evidence="9">
    <location>
        <position position="147"/>
    </location>
    <ligand>
        <name>Zn(2+)</name>
        <dbReference type="ChEBI" id="CHEBI:29105"/>
        <note>catalytic</note>
    </ligand>
</feature>
<dbReference type="CDD" id="cd14817">
    <property type="entry name" value="D-Ala-D-Ala_dipeptidase_VanX"/>
    <property type="match status" value="1"/>
</dbReference>
<sequence>MRLAMCLLAMGLGACAATPPATGPRTSRATTPDAAGLVSIQALVPDIDLDIRYAGHHNFTGAPVDGYDAPRCYLLRPAAEALARVETALRPQGYRLRIFDCYRPVRAVRDFMAWIDTPDDAATKAAWYPQLDKRSLRGDYIAPTSGHSRGATLDLTLLRCEHDACTPLDMGTPFDFFDTSANTDSPKVTPAQRANRHVLGDAMTRGGFRNYPMEWWHFTLQPEPTPDTQYDVPVR</sequence>
<comment type="catalytic activity">
    <reaction evidence="1 9 10">
        <text>D-alanyl-D-alanine + H2O = 2 D-alanine</text>
        <dbReference type="Rhea" id="RHEA:20661"/>
        <dbReference type="ChEBI" id="CHEBI:15377"/>
        <dbReference type="ChEBI" id="CHEBI:57416"/>
        <dbReference type="ChEBI" id="CHEBI:57822"/>
        <dbReference type="EC" id="3.4.13.22"/>
    </reaction>
</comment>
<evidence type="ECO:0000313" key="13">
    <source>
        <dbReference type="Proteomes" id="UP000681317"/>
    </source>
</evidence>
<evidence type="ECO:0000256" key="7">
    <source>
        <dbReference type="ARBA" id="ARBA00023049"/>
    </source>
</evidence>
<dbReference type="RefSeq" id="WP_407075150.1">
    <property type="nucleotide sequence ID" value="NZ_AP024545.1"/>
</dbReference>
<dbReference type="InterPro" id="IPR000755">
    <property type="entry name" value="A_A_dipeptidase"/>
</dbReference>
<dbReference type="PANTHER" id="PTHR43126">
    <property type="entry name" value="D-ALANYL-D-ALANINE DIPEPTIDASE"/>
    <property type="match status" value="1"/>
</dbReference>
<evidence type="ECO:0000256" key="1">
    <source>
        <dbReference type="ARBA" id="ARBA00001362"/>
    </source>
</evidence>
<reference evidence="12 13" key="1">
    <citation type="submission" date="2021-03" db="EMBL/GenBank/DDBJ databases">
        <title>Complete Genome Sequences of Two Lysobacter Strains Isolated from Sea Water (Lysobacter caseinilyticus) and Soil (Lysobacter helvus) in South Korea.</title>
        <authorList>
            <person name="Watanabe Y."/>
            <person name="Arakawa K."/>
        </authorList>
    </citation>
    <scope>NUCLEOTIDE SEQUENCE [LARGE SCALE GENOMIC DNA]</scope>
    <source>
        <strain evidence="12 13">KVB24</strain>
    </source>
</reference>
<keyword evidence="2 9" id="KW-0645">Protease</keyword>
<keyword evidence="6 9" id="KW-0224">Dipeptidase</keyword>
<dbReference type="InterPro" id="IPR009045">
    <property type="entry name" value="Zn_M74/Hedgehog-like"/>
</dbReference>
<evidence type="ECO:0000256" key="4">
    <source>
        <dbReference type="ARBA" id="ARBA00022801"/>
    </source>
</evidence>
<dbReference type="HAMAP" id="MF_01924">
    <property type="entry name" value="A_A_dipeptidase"/>
    <property type="match status" value="1"/>
</dbReference>
<keyword evidence="11" id="KW-0732">Signal</keyword>
<evidence type="ECO:0000256" key="5">
    <source>
        <dbReference type="ARBA" id="ARBA00022833"/>
    </source>
</evidence>
<keyword evidence="5 9" id="KW-0862">Zinc</keyword>
<proteinExistence type="inferred from homology"/>
<dbReference type="EC" id="3.4.13.22" evidence="9 10"/>
<keyword evidence="4 9" id="KW-0378">Hydrolase</keyword>